<dbReference type="PANTHER" id="PTHR13847">
    <property type="entry name" value="SARCOSINE DEHYDROGENASE-RELATED"/>
    <property type="match status" value="1"/>
</dbReference>
<accession>A0A558HXW8</accession>
<dbReference type="InterPro" id="IPR006076">
    <property type="entry name" value="FAD-dep_OxRdtase"/>
</dbReference>
<dbReference type="OrthoDB" id="9805337at2"/>
<dbReference type="GO" id="GO:0055130">
    <property type="term" value="P:D-alanine catabolic process"/>
    <property type="evidence" value="ECO:0007669"/>
    <property type="project" value="TreeGrafter"/>
</dbReference>
<dbReference type="InterPro" id="IPR036188">
    <property type="entry name" value="FAD/NAD-bd_sf"/>
</dbReference>
<evidence type="ECO:0000313" key="5">
    <source>
        <dbReference type="Proteomes" id="UP000319941"/>
    </source>
</evidence>
<dbReference type="GO" id="GO:0008718">
    <property type="term" value="F:D-amino-acid dehydrogenase activity"/>
    <property type="evidence" value="ECO:0007669"/>
    <property type="project" value="TreeGrafter"/>
</dbReference>
<dbReference type="Gene3D" id="3.50.50.60">
    <property type="entry name" value="FAD/NAD(P)-binding domain"/>
    <property type="match status" value="2"/>
</dbReference>
<reference evidence="4 5" key="1">
    <citation type="submission" date="2019-07" db="EMBL/GenBank/DDBJ databases">
        <title>Diversity of Bacteria from Kongsfjorden, Arctic.</title>
        <authorList>
            <person name="Yu Y."/>
        </authorList>
    </citation>
    <scope>NUCLEOTIDE SEQUENCE [LARGE SCALE GENOMIC DNA]</scope>
    <source>
        <strain evidence="4 5">SM1923</strain>
    </source>
</reference>
<dbReference type="SUPFAM" id="SSF51905">
    <property type="entry name" value="FAD/NAD(P)-binding domain"/>
    <property type="match status" value="1"/>
</dbReference>
<gene>
    <name evidence="4" type="ORF">FQP86_02640</name>
</gene>
<keyword evidence="5" id="KW-1185">Reference proteome</keyword>
<dbReference type="AlphaFoldDB" id="A0A558HXW8"/>
<name>A0A558HXW8_9GAMM</name>
<dbReference type="Proteomes" id="UP000319941">
    <property type="component" value="Unassembled WGS sequence"/>
</dbReference>
<protein>
    <submittedName>
        <fullName evidence="4">FAD-dependent oxidoreductase</fullName>
    </submittedName>
</protein>
<dbReference type="EMBL" id="VNFH01000001">
    <property type="protein sequence ID" value="TVU73971.1"/>
    <property type="molecule type" value="Genomic_DNA"/>
</dbReference>
<dbReference type="Pfam" id="PF01266">
    <property type="entry name" value="DAO"/>
    <property type="match status" value="1"/>
</dbReference>
<dbReference type="GO" id="GO:0005886">
    <property type="term" value="C:plasma membrane"/>
    <property type="evidence" value="ECO:0007669"/>
    <property type="project" value="TreeGrafter"/>
</dbReference>
<feature type="domain" description="FAD dependent oxidoreductase" evidence="3">
    <location>
        <begin position="13"/>
        <end position="428"/>
    </location>
</feature>
<evidence type="ECO:0000259" key="3">
    <source>
        <dbReference type="Pfam" id="PF01266"/>
    </source>
</evidence>
<keyword evidence="2" id="KW-0560">Oxidoreductase</keyword>
<evidence type="ECO:0000256" key="2">
    <source>
        <dbReference type="ARBA" id="ARBA00023002"/>
    </source>
</evidence>
<dbReference type="Gene3D" id="3.30.9.10">
    <property type="entry name" value="D-Amino Acid Oxidase, subunit A, domain 2"/>
    <property type="match status" value="1"/>
</dbReference>
<dbReference type="RefSeq" id="WP_144726480.1">
    <property type="nucleotide sequence ID" value="NZ_CAWOWR010000001.1"/>
</dbReference>
<evidence type="ECO:0000313" key="4">
    <source>
        <dbReference type="EMBL" id="TVU73971.1"/>
    </source>
</evidence>
<dbReference type="NCBIfam" id="NF001933">
    <property type="entry name" value="PRK00711.1"/>
    <property type="match status" value="1"/>
</dbReference>
<organism evidence="4 5">
    <name type="scientific">Cobetia crustatorum</name>
    <dbReference type="NCBI Taxonomy" id="553385"/>
    <lineage>
        <taxon>Bacteria</taxon>
        <taxon>Pseudomonadati</taxon>
        <taxon>Pseudomonadota</taxon>
        <taxon>Gammaproteobacteria</taxon>
        <taxon>Oceanospirillales</taxon>
        <taxon>Halomonadaceae</taxon>
        <taxon>Cobetia</taxon>
    </lineage>
</organism>
<dbReference type="SUPFAM" id="SSF54373">
    <property type="entry name" value="FAD-linked reductases, C-terminal domain"/>
    <property type="match status" value="1"/>
</dbReference>
<comment type="similarity">
    <text evidence="1">Belongs to the DadA oxidoreductase family.</text>
</comment>
<comment type="caution">
    <text evidence="4">The sequence shown here is derived from an EMBL/GenBank/DDBJ whole genome shotgun (WGS) entry which is preliminary data.</text>
</comment>
<evidence type="ECO:0000256" key="1">
    <source>
        <dbReference type="ARBA" id="ARBA00009410"/>
    </source>
</evidence>
<dbReference type="PANTHER" id="PTHR13847:SF280">
    <property type="entry name" value="D-AMINO ACID DEHYDROGENASE"/>
    <property type="match status" value="1"/>
</dbReference>
<sequence>MTFLQESAMQRHVTIIGGGVIGLTSAHSLVRAGHHVTLIDAHAEVASETSHANGGQLSYRYVAPLADSGVPLQAIKWLLAGSEAPLRFRPQLDLAQWRWALQFLAACHRRQHHQSASQLLSLAQHSQQILAEWREQDGLSGFAWQQTGKLVVHRDQQALNKAIGARIAPDDQQPLDARQCIALEPALISQQASLAGGIFSASDETADCHAFCQALERQLINSGRYTRFASTHVAPLSKENGRIQYLDLIHIDGSRERWKVEEVVLAAGNHSAAMVRALGIRLPIQPLKGYSLTLPLSEGAIAPRISVTDAARKVVYANLGSADSHQLRIAAMVDIGSHERDISHPAIDEGRIAALRRIASTSFPEAGNFADATPWAGLRPSTPKGPPLIGHARHGRKKHDAPDNLWLNTGHGSLGFTLACGSADLITRAISGDDLPSNLKVNFHN</sequence>
<dbReference type="STRING" id="553385.GCA_000591415_01126"/>
<proteinExistence type="inferred from homology"/>
<dbReference type="GO" id="GO:0005737">
    <property type="term" value="C:cytoplasm"/>
    <property type="evidence" value="ECO:0007669"/>
    <property type="project" value="TreeGrafter"/>
</dbReference>